<dbReference type="GO" id="GO:0004672">
    <property type="term" value="F:protein kinase activity"/>
    <property type="evidence" value="ECO:0007669"/>
    <property type="project" value="InterPro"/>
</dbReference>
<name>A0A9N8ZCD7_9GLOM</name>
<dbReference type="Gene3D" id="1.10.510.10">
    <property type="entry name" value="Transferase(Phosphotransferase) domain 1"/>
    <property type="match status" value="1"/>
</dbReference>
<comment type="caution">
    <text evidence="2">The sequence shown here is derived from an EMBL/GenBank/DDBJ whole genome shotgun (WGS) entry which is preliminary data.</text>
</comment>
<evidence type="ECO:0000313" key="2">
    <source>
        <dbReference type="EMBL" id="CAG8489327.1"/>
    </source>
</evidence>
<organism evidence="2 3">
    <name type="scientific">Acaulospora morrowiae</name>
    <dbReference type="NCBI Taxonomy" id="94023"/>
    <lineage>
        <taxon>Eukaryota</taxon>
        <taxon>Fungi</taxon>
        <taxon>Fungi incertae sedis</taxon>
        <taxon>Mucoromycota</taxon>
        <taxon>Glomeromycotina</taxon>
        <taxon>Glomeromycetes</taxon>
        <taxon>Diversisporales</taxon>
        <taxon>Acaulosporaceae</taxon>
        <taxon>Acaulospora</taxon>
    </lineage>
</organism>
<reference evidence="2" key="1">
    <citation type="submission" date="2021-06" db="EMBL/GenBank/DDBJ databases">
        <authorList>
            <person name="Kallberg Y."/>
            <person name="Tangrot J."/>
            <person name="Rosling A."/>
        </authorList>
    </citation>
    <scope>NUCLEOTIDE SEQUENCE</scope>
    <source>
        <strain evidence="2">CL551</strain>
    </source>
</reference>
<dbReference type="InterPro" id="IPR011009">
    <property type="entry name" value="Kinase-like_dom_sf"/>
</dbReference>
<gene>
    <name evidence="2" type="ORF">AMORRO_LOCUS2699</name>
</gene>
<dbReference type="Pfam" id="PF07714">
    <property type="entry name" value="PK_Tyr_Ser-Thr"/>
    <property type="match status" value="1"/>
</dbReference>
<feature type="non-terminal residue" evidence="2">
    <location>
        <position position="149"/>
    </location>
</feature>
<keyword evidence="3" id="KW-1185">Reference proteome</keyword>
<dbReference type="Proteomes" id="UP000789342">
    <property type="component" value="Unassembled WGS sequence"/>
</dbReference>
<feature type="domain" description="Serine-threonine/tyrosine-protein kinase catalytic" evidence="1">
    <location>
        <begin position="93"/>
        <end position="147"/>
    </location>
</feature>
<dbReference type="EMBL" id="CAJVPV010001188">
    <property type="protein sequence ID" value="CAG8489327.1"/>
    <property type="molecule type" value="Genomic_DNA"/>
</dbReference>
<accession>A0A9N8ZCD7</accession>
<sequence>MSIECPECKALHWIDEKVAGSRHAPIFSTCCAKGKVKPPAIASPPELLEMLLTEESPQAHDFRKRFVFIILYLHLLPWVPKSMNVLSEHKLKLHSIANHPKIIEFFGLCYDTKDDLYFLLMELADDGNLREYMTRNRDYISWLDKIRLA</sequence>
<dbReference type="OrthoDB" id="6718656at2759"/>
<evidence type="ECO:0000313" key="3">
    <source>
        <dbReference type="Proteomes" id="UP000789342"/>
    </source>
</evidence>
<dbReference type="AlphaFoldDB" id="A0A9N8ZCD7"/>
<dbReference type="InterPro" id="IPR001245">
    <property type="entry name" value="Ser-Thr/Tyr_kinase_cat_dom"/>
</dbReference>
<protein>
    <submittedName>
        <fullName evidence="2">1308_t:CDS:1</fullName>
    </submittedName>
</protein>
<dbReference type="SUPFAM" id="SSF56112">
    <property type="entry name" value="Protein kinase-like (PK-like)"/>
    <property type="match status" value="1"/>
</dbReference>
<evidence type="ECO:0000259" key="1">
    <source>
        <dbReference type="Pfam" id="PF07714"/>
    </source>
</evidence>
<proteinExistence type="predicted"/>